<comment type="caution">
    <text evidence="1">The sequence shown here is derived from an EMBL/GenBank/DDBJ whole genome shotgun (WGS) entry which is preliminary data.</text>
</comment>
<dbReference type="EMBL" id="QZMU01000001">
    <property type="protein sequence ID" value="RRQ22359.1"/>
    <property type="molecule type" value="Genomic_DNA"/>
</dbReference>
<dbReference type="RefSeq" id="WP_125181702.1">
    <property type="nucleotide sequence ID" value="NZ_QZMU01000001.1"/>
</dbReference>
<keyword evidence="2" id="KW-1185">Reference proteome</keyword>
<evidence type="ECO:0000313" key="1">
    <source>
        <dbReference type="EMBL" id="RRQ22359.1"/>
    </source>
</evidence>
<protein>
    <submittedName>
        <fullName evidence="1">Uncharacterized protein</fullName>
    </submittedName>
</protein>
<evidence type="ECO:0000313" key="2">
    <source>
        <dbReference type="Proteomes" id="UP000287798"/>
    </source>
</evidence>
<name>A0A426QKS5_9GAMM</name>
<gene>
    <name evidence="1" type="ORF">D6C00_10625</name>
</gene>
<reference evidence="1 2" key="1">
    <citation type="journal article" date="2010" name="Int. J. Syst. Evol. Microbiol.">
        <title>Thiohalobacter thiocyanaticus gen. nov., sp. nov., a moderately halophilic, sulfur-oxidizing gammaproteobacterium from hypersaline lakes, that utilizes thiocyanate.</title>
        <authorList>
            <person name="Sorokin D.Y."/>
            <person name="Kovaleva O.L."/>
            <person name="Tourova T.P."/>
            <person name="Muyzer G."/>
        </authorList>
    </citation>
    <scope>NUCLEOTIDE SEQUENCE [LARGE SCALE GENOMIC DNA]</scope>
    <source>
        <strain evidence="1 2">Hrh1</strain>
    </source>
</reference>
<dbReference type="AlphaFoldDB" id="A0A426QKS5"/>
<sequence length="75" mass="8874">MKPCRHALFEHAQLELRFAGLQQTAAVRAMLDLRFVRMRVRLSMAVTMRIPGFTRGPRRIMLNQPDRRRARQPED</sequence>
<organism evidence="1 2">
    <name type="scientific">Thiohalobacter thiocyanaticus</name>
    <dbReference type="NCBI Taxonomy" id="585455"/>
    <lineage>
        <taxon>Bacteria</taxon>
        <taxon>Pseudomonadati</taxon>
        <taxon>Pseudomonadota</taxon>
        <taxon>Gammaproteobacteria</taxon>
        <taxon>Thiohalobacterales</taxon>
        <taxon>Thiohalobacteraceae</taxon>
        <taxon>Thiohalobacter</taxon>
    </lineage>
</organism>
<accession>A0A426QKS5</accession>
<proteinExistence type="predicted"/>
<dbReference type="Proteomes" id="UP000287798">
    <property type="component" value="Unassembled WGS sequence"/>
</dbReference>